<organism evidence="2 3">
    <name type="scientific">Coraliomargarita algicola</name>
    <dbReference type="NCBI Taxonomy" id="3092156"/>
    <lineage>
        <taxon>Bacteria</taxon>
        <taxon>Pseudomonadati</taxon>
        <taxon>Verrucomicrobiota</taxon>
        <taxon>Opitutia</taxon>
        <taxon>Puniceicoccales</taxon>
        <taxon>Coraliomargaritaceae</taxon>
        <taxon>Coraliomargarita</taxon>
    </lineage>
</organism>
<reference evidence="2 3" key="1">
    <citation type="submission" date="2023-11" db="EMBL/GenBank/DDBJ databases">
        <title>Coraliomargarita sp. nov., isolated from marine algae.</title>
        <authorList>
            <person name="Lee J.K."/>
            <person name="Baek J.H."/>
            <person name="Kim J.M."/>
            <person name="Choi D.G."/>
            <person name="Jeon C.O."/>
        </authorList>
    </citation>
    <scope>NUCLEOTIDE SEQUENCE [LARGE SCALE GENOMIC DNA]</scope>
    <source>
        <strain evidence="2 3">J2-16</strain>
    </source>
</reference>
<evidence type="ECO:0000259" key="1">
    <source>
        <dbReference type="Pfam" id="PF13524"/>
    </source>
</evidence>
<dbReference type="InterPro" id="IPR055259">
    <property type="entry name" value="YkvP/CgeB_Glyco_trans-like"/>
</dbReference>
<protein>
    <submittedName>
        <fullName evidence="2">Glycosyltransferase</fullName>
    </submittedName>
</protein>
<dbReference type="RefSeq" id="WP_319834553.1">
    <property type="nucleotide sequence ID" value="NZ_CP138858.1"/>
</dbReference>
<dbReference type="Pfam" id="PF13524">
    <property type="entry name" value="Glyco_trans_1_2"/>
    <property type="match status" value="1"/>
</dbReference>
<proteinExistence type="predicted"/>
<name>A0ABZ0RNC0_9BACT</name>
<accession>A0ABZ0RNC0</accession>
<evidence type="ECO:0000313" key="3">
    <source>
        <dbReference type="Proteomes" id="UP001324993"/>
    </source>
</evidence>
<dbReference type="Proteomes" id="UP001324993">
    <property type="component" value="Chromosome"/>
</dbReference>
<feature type="domain" description="Spore protein YkvP/CgeB glycosyl transferase-like" evidence="1">
    <location>
        <begin position="237"/>
        <end position="348"/>
    </location>
</feature>
<evidence type="ECO:0000313" key="2">
    <source>
        <dbReference type="EMBL" id="WPJ97724.1"/>
    </source>
</evidence>
<keyword evidence="3" id="KW-1185">Reference proteome</keyword>
<dbReference type="EMBL" id="CP138858">
    <property type="protein sequence ID" value="WPJ97724.1"/>
    <property type="molecule type" value="Genomic_DNA"/>
</dbReference>
<sequence>MRVRVELWSNRPHLQQLLTGLHRLHHQREIRLEQHFIAAPAATYADAAAHLVDAQMAHCRVVLADGRKLYFDLHDSHEIHLGGLDWCDVYYKRGFIPAVAASSDKVRPYGLNYLVYDDQVDWHLLKRQLHFEPADWPRHLCAFGGMDRVLRDRFILPRLSQCEQAPTPGCYRTILFQTRLWDPAEAPSAEKASEWQVINEFRVDCVRALKLQFPQAFRGGIAPSAFAQSYCDRDLLCDAYASQKVGYFKLLREPSIAVSSAGLHQSNGWKLPEYLAFSKPIIAEPPVHTIPGGFEESKNCFYFQSVDSLLQHAQRLLSDTALADAMAQANWTYYQSYMRPEIRVAAMLGIRGRRGLA</sequence>
<gene>
    <name evidence="2" type="ORF">SH580_08375</name>
</gene>